<keyword evidence="3" id="KW-1185">Reference proteome</keyword>
<proteinExistence type="predicted"/>
<evidence type="ECO:0000259" key="1">
    <source>
        <dbReference type="Pfam" id="PF12680"/>
    </source>
</evidence>
<dbReference type="Gene3D" id="3.10.450.50">
    <property type="match status" value="1"/>
</dbReference>
<name>A0A6C0GIE0_9BACT</name>
<dbReference type="InterPro" id="IPR037401">
    <property type="entry name" value="SnoaL-like"/>
</dbReference>
<dbReference type="RefSeq" id="WP_162443818.1">
    <property type="nucleotide sequence ID" value="NZ_CP048222.1"/>
</dbReference>
<dbReference type="AlphaFoldDB" id="A0A6C0GIE0"/>
<dbReference type="KEGG" id="rhoz:GXP67_14700"/>
<protein>
    <submittedName>
        <fullName evidence="2">Nuclear transport factor 2 family protein</fullName>
    </submittedName>
</protein>
<dbReference type="InterPro" id="IPR032710">
    <property type="entry name" value="NTF2-like_dom_sf"/>
</dbReference>
<dbReference type="EMBL" id="CP048222">
    <property type="protein sequence ID" value="QHT67796.1"/>
    <property type="molecule type" value="Genomic_DNA"/>
</dbReference>
<dbReference type="Pfam" id="PF12680">
    <property type="entry name" value="SnoaL_2"/>
    <property type="match status" value="1"/>
</dbReference>
<organism evidence="2 3">
    <name type="scientific">Rhodocytophaga rosea</name>
    <dbReference type="NCBI Taxonomy" id="2704465"/>
    <lineage>
        <taxon>Bacteria</taxon>
        <taxon>Pseudomonadati</taxon>
        <taxon>Bacteroidota</taxon>
        <taxon>Cytophagia</taxon>
        <taxon>Cytophagales</taxon>
        <taxon>Rhodocytophagaceae</taxon>
        <taxon>Rhodocytophaga</taxon>
    </lineage>
</organism>
<gene>
    <name evidence="2" type="ORF">GXP67_14700</name>
</gene>
<sequence>MKSNAAYSPVSSQEKQILQAAYQAFNVRDVDRVLTLMSPDVDWPNGMEGGYVKGHAQVKAYWLRQWTMVNPSVQPVSFQKDEKGRIIVEVDQVVKDLSDNILLDGKILHVYNLEAGLIQHMKIRHPAVEK</sequence>
<dbReference type="Proteomes" id="UP000480178">
    <property type="component" value="Chromosome"/>
</dbReference>
<feature type="domain" description="SnoaL-like" evidence="1">
    <location>
        <begin position="19"/>
        <end position="70"/>
    </location>
</feature>
<reference evidence="2 3" key="1">
    <citation type="submission" date="2020-01" db="EMBL/GenBank/DDBJ databases">
        <authorList>
            <person name="Kim M.K."/>
        </authorList>
    </citation>
    <scope>NUCLEOTIDE SEQUENCE [LARGE SCALE GENOMIC DNA]</scope>
    <source>
        <strain evidence="2 3">172606-1</strain>
    </source>
</reference>
<dbReference type="SUPFAM" id="SSF54427">
    <property type="entry name" value="NTF2-like"/>
    <property type="match status" value="1"/>
</dbReference>
<accession>A0A6C0GIE0</accession>
<evidence type="ECO:0000313" key="3">
    <source>
        <dbReference type="Proteomes" id="UP000480178"/>
    </source>
</evidence>
<evidence type="ECO:0000313" key="2">
    <source>
        <dbReference type="EMBL" id="QHT67796.1"/>
    </source>
</evidence>